<protein>
    <submittedName>
        <fullName evidence="2">Uncharacterized protein</fullName>
    </submittedName>
</protein>
<dbReference type="PhylomeDB" id="A0A0G4H3Y8"/>
<proteinExistence type="predicted"/>
<sequence>MSHEARTRMHDTRLWRCSATCRSKRRRELYVELAKVEELSPSPNLGRVQSVCMANLDANMERWKHPDTASEVPLQFFKEPSSASKIPPQQQQRNSGDMGVDGRKADSLLVRSANENQAPSSDRSFTFSDVGGLTAIVGTVQDEESI</sequence>
<name>A0A0G4H3Y8_9ALVE</name>
<dbReference type="EMBL" id="CDMZ01001842">
    <property type="protein sequence ID" value="CEM38260.1"/>
    <property type="molecule type" value="Genomic_DNA"/>
</dbReference>
<evidence type="ECO:0000313" key="2">
    <source>
        <dbReference type="EMBL" id="CEM38260.1"/>
    </source>
</evidence>
<evidence type="ECO:0000256" key="1">
    <source>
        <dbReference type="SAM" id="MobiDB-lite"/>
    </source>
</evidence>
<feature type="region of interest" description="Disordered" evidence="1">
    <location>
        <begin position="71"/>
        <end position="128"/>
    </location>
</feature>
<feature type="compositionally biased region" description="Polar residues" evidence="1">
    <location>
        <begin position="81"/>
        <end position="95"/>
    </location>
</feature>
<gene>
    <name evidence="2" type="ORF">Cvel_5640</name>
</gene>
<organism evidence="2">
    <name type="scientific">Chromera velia CCMP2878</name>
    <dbReference type="NCBI Taxonomy" id="1169474"/>
    <lineage>
        <taxon>Eukaryota</taxon>
        <taxon>Sar</taxon>
        <taxon>Alveolata</taxon>
        <taxon>Colpodellida</taxon>
        <taxon>Chromeraceae</taxon>
        <taxon>Chromera</taxon>
    </lineage>
</organism>
<feature type="compositionally biased region" description="Polar residues" evidence="1">
    <location>
        <begin position="113"/>
        <end position="127"/>
    </location>
</feature>
<accession>A0A0G4H3Y8</accession>
<reference evidence="2" key="1">
    <citation type="submission" date="2014-11" db="EMBL/GenBank/DDBJ databases">
        <authorList>
            <person name="Otto D Thomas"/>
            <person name="Naeem Raeece"/>
        </authorList>
    </citation>
    <scope>NUCLEOTIDE SEQUENCE</scope>
</reference>
<dbReference type="VEuPathDB" id="CryptoDB:Cvel_5640"/>
<dbReference type="AlphaFoldDB" id="A0A0G4H3Y8"/>